<evidence type="ECO:0000313" key="2">
    <source>
        <dbReference type="Proteomes" id="UP000887116"/>
    </source>
</evidence>
<proteinExistence type="predicted"/>
<dbReference type="AlphaFoldDB" id="A0A8X6G749"/>
<evidence type="ECO:0000313" key="1">
    <source>
        <dbReference type="EMBL" id="GFQ97736.1"/>
    </source>
</evidence>
<gene>
    <name evidence="1" type="ORF">TNCT_154191</name>
</gene>
<dbReference type="Proteomes" id="UP000887116">
    <property type="component" value="Unassembled WGS sequence"/>
</dbReference>
<reference evidence="1" key="1">
    <citation type="submission" date="2020-07" db="EMBL/GenBank/DDBJ databases">
        <title>Multicomponent nature underlies the extraordinary mechanical properties of spider dragline silk.</title>
        <authorList>
            <person name="Kono N."/>
            <person name="Nakamura H."/>
            <person name="Mori M."/>
            <person name="Yoshida Y."/>
            <person name="Ohtoshi R."/>
            <person name="Malay A.D."/>
            <person name="Moran D.A.P."/>
            <person name="Tomita M."/>
            <person name="Numata K."/>
            <person name="Arakawa K."/>
        </authorList>
    </citation>
    <scope>NUCLEOTIDE SEQUENCE</scope>
</reference>
<name>A0A8X6G749_TRICU</name>
<protein>
    <submittedName>
        <fullName evidence="1">Uncharacterized protein</fullName>
    </submittedName>
</protein>
<accession>A0A8X6G749</accession>
<dbReference type="EMBL" id="BMAO01024788">
    <property type="protein sequence ID" value="GFQ97736.1"/>
    <property type="molecule type" value="Genomic_DNA"/>
</dbReference>
<organism evidence="1 2">
    <name type="scientific">Trichonephila clavata</name>
    <name type="common">Joro spider</name>
    <name type="synonym">Nephila clavata</name>
    <dbReference type="NCBI Taxonomy" id="2740835"/>
    <lineage>
        <taxon>Eukaryota</taxon>
        <taxon>Metazoa</taxon>
        <taxon>Ecdysozoa</taxon>
        <taxon>Arthropoda</taxon>
        <taxon>Chelicerata</taxon>
        <taxon>Arachnida</taxon>
        <taxon>Araneae</taxon>
        <taxon>Araneomorphae</taxon>
        <taxon>Entelegynae</taxon>
        <taxon>Araneoidea</taxon>
        <taxon>Nephilidae</taxon>
        <taxon>Trichonephila</taxon>
    </lineage>
</organism>
<comment type="caution">
    <text evidence="1">The sequence shown here is derived from an EMBL/GenBank/DDBJ whole genome shotgun (WGS) entry which is preliminary data.</text>
</comment>
<keyword evidence="2" id="KW-1185">Reference proteome</keyword>
<sequence>MFEMECYGTQTAVACGMDSQTIYKEVAMRSSYYTADCRDYQQYYKSLEALMFLSKHSSLQTLRYPGESLPSKLM</sequence>